<evidence type="ECO:0000313" key="1">
    <source>
        <dbReference type="Ensembl" id="ENSAPLP00000030126.1"/>
    </source>
</evidence>
<dbReference type="Ensembl" id="ENSAPLT00000020038.1">
    <property type="protein sequence ID" value="ENSAPLP00000030126.1"/>
    <property type="gene ID" value="ENSAPLG00000023196.1"/>
</dbReference>
<dbReference type="AlphaFoldDB" id="A0A493TW96"/>
<sequence length="125" mass="13354">MDGAALVTAGCRALASAQPSPLPRMQQGRPSLCCVSAVRSSRGAPEPAAAHFSFCRSLLEHTVSAENLSYRLQRSPGTSLTWHDGRSQRSEGARAVKLLRQPGTEGAQVPAGLWGWHHPHGFEGE</sequence>
<dbReference type="PANTHER" id="PTHR20843">
    <property type="entry name" value="STERILE ALPHA MOTIF DOMAIN CONTAINING PROTEIN 10"/>
    <property type="match status" value="1"/>
</dbReference>
<dbReference type="PANTHER" id="PTHR20843:SF1">
    <property type="entry name" value="STERILE ALPHA MOTIF DOMAIN-CONTAINING PROTEIN 10"/>
    <property type="match status" value="1"/>
</dbReference>
<keyword evidence="2" id="KW-1185">Reference proteome</keyword>
<dbReference type="GO" id="GO:0009898">
    <property type="term" value="C:cytoplasmic side of plasma membrane"/>
    <property type="evidence" value="ECO:0007669"/>
    <property type="project" value="TreeGrafter"/>
</dbReference>
<dbReference type="GO" id="GO:0007169">
    <property type="term" value="P:cell surface receptor protein tyrosine kinase signaling pathway"/>
    <property type="evidence" value="ECO:0007669"/>
    <property type="project" value="TreeGrafter"/>
</dbReference>
<name>A0A493TW96_ANAPP</name>
<dbReference type="InterPro" id="IPR052268">
    <property type="entry name" value="SAM_domain-containing_protein"/>
</dbReference>
<reference evidence="1" key="3">
    <citation type="submission" date="2025-09" db="UniProtKB">
        <authorList>
            <consortium name="Ensembl"/>
        </authorList>
    </citation>
    <scope>IDENTIFICATION</scope>
</reference>
<reference evidence="1" key="2">
    <citation type="submission" date="2025-08" db="UniProtKB">
        <authorList>
            <consortium name="Ensembl"/>
        </authorList>
    </citation>
    <scope>IDENTIFICATION</scope>
</reference>
<evidence type="ECO:0000313" key="2">
    <source>
        <dbReference type="Proteomes" id="UP000016666"/>
    </source>
</evidence>
<dbReference type="STRING" id="8840.ENSAPLP00000030126"/>
<reference evidence="2" key="1">
    <citation type="submission" date="2017-10" db="EMBL/GenBank/DDBJ databases">
        <title>A new Pekin duck reference genome.</title>
        <authorList>
            <person name="Hou Z.-C."/>
            <person name="Zhou Z.-K."/>
            <person name="Zhu F."/>
            <person name="Hou S.-S."/>
        </authorList>
    </citation>
    <scope>NUCLEOTIDE SEQUENCE [LARGE SCALE GENOMIC DNA]</scope>
</reference>
<dbReference type="Proteomes" id="UP000016666">
    <property type="component" value="Unassembled WGS sequence"/>
</dbReference>
<organism evidence="1 2">
    <name type="scientific">Anas platyrhynchos platyrhynchos</name>
    <name type="common">Northern mallard</name>
    <dbReference type="NCBI Taxonomy" id="8840"/>
    <lineage>
        <taxon>Eukaryota</taxon>
        <taxon>Metazoa</taxon>
        <taxon>Chordata</taxon>
        <taxon>Craniata</taxon>
        <taxon>Vertebrata</taxon>
        <taxon>Euteleostomi</taxon>
        <taxon>Archelosauria</taxon>
        <taxon>Archosauria</taxon>
        <taxon>Dinosauria</taxon>
        <taxon>Saurischia</taxon>
        <taxon>Theropoda</taxon>
        <taxon>Coelurosauria</taxon>
        <taxon>Aves</taxon>
        <taxon>Neognathae</taxon>
        <taxon>Galloanserae</taxon>
        <taxon>Anseriformes</taxon>
        <taxon>Anatidae</taxon>
        <taxon>Anatinae</taxon>
        <taxon>Anas</taxon>
    </lineage>
</organism>
<proteinExistence type="predicted"/>
<protein>
    <submittedName>
        <fullName evidence="1">Uncharacterized protein</fullName>
    </submittedName>
</protein>
<accession>A0A493TW96</accession>
<dbReference type="GeneTree" id="ENSGT00390000008161"/>